<dbReference type="PANTHER" id="PTHR19338">
    <property type="entry name" value="TRANSLOCASE OF INNER MITOCHONDRIAL MEMBRANE 13 HOMOLOG"/>
    <property type="match status" value="1"/>
</dbReference>
<reference evidence="5" key="1">
    <citation type="submission" date="2023-07" db="EMBL/GenBank/DDBJ databases">
        <title>draft genome sequence of fig (Ficus carica).</title>
        <authorList>
            <person name="Takahashi T."/>
            <person name="Nishimura K."/>
        </authorList>
    </citation>
    <scope>NUCLEOTIDE SEQUENCE</scope>
</reference>
<feature type="domain" description="Disease resistance N-terminal" evidence="4">
    <location>
        <begin position="2"/>
        <end position="56"/>
    </location>
</feature>
<dbReference type="GO" id="GO:0006952">
    <property type="term" value="P:defense response"/>
    <property type="evidence" value="ECO:0007669"/>
    <property type="project" value="UniProtKB-KW"/>
</dbReference>
<name>A0AA87ZJ86_FICCA</name>
<evidence type="ECO:0000256" key="2">
    <source>
        <dbReference type="ARBA" id="ARBA00022741"/>
    </source>
</evidence>
<dbReference type="Pfam" id="PF18052">
    <property type="entry name" value="Rx_N"/>
    <property type="match status" value="1"/>
</dbReference>
<protein>
    <recommendedName>
        <fullName evidence="4">Disease resistance N-terminal domain-containing protein</fullName>
    </recommendedName>
</protein>
<dbReference type="GO" id="GO:0000166">
    <property type="term" value="F:nucleotide binding"/>
    <property type="evidence" value="ECO:0007669"/>
    <property type="project" value="UniProtKB-KW"/>
</dbReference>
<comment type="caution">
    <text evidence="5">The sequence shown here is derived from an EMBL/GenBank/DDBJ whole genome shotgun (WGS) entry which is preliminary data.</text>
</comment>
<dbReference type="CDD" id="cd14798">
    <property type="entry name" value="RX-CC_like"/>
    <property type="match status" value="1"/>
</dbReference>
<dbReference type="PANTHER" id="PTHR19338:SF73">
    <property type="entry name" value="DISEASE RESISTANCE PROTEIN RGA2-LIKE"/>
    <property type="match status" value="1"/>
</dbReference>
<accession>A0AA87ZJ86</accession>
<sequence length="324" mass="36767">MGVKDEIRKLNDILSIIQAVLLDAEEINNQVKVWLNRLEGVVYDAVTCWTSFVTNNYNTECFLVRKVHIFFSRSSNHLVYRYKMAKKIKQIRETLDEIKANRAFLELTERSEKTHVASTMSWRETHSFVIDDEVIGRDGDKKEIIELSLESNVETVENVSIVSLVGFGGFEKTALANTRQCLEPDVLREQDLWPTTSLVLAGTGHMLRRCSAPSTWIRVVKPVPAWVSWTNPLPSQLTPALLLYLSATETIPLLLQYITSPTTTTYPGRICPYGRQRQPSFCPPRQVRPHVMPTYWASSPCRPTYPPGTLSGQYGRVAPSTQAH</sequence>
<evidence type="ECO:0000313" key="5">
    <source>
        <dbReference type="EMBL" id="GMN33075.1"/>
    </source>
</evidence>
<keyword evidence="2" id="KW-0547">Nucleotide-binding</keyword>
<gene>
    <name evidence="5" type="ORF">TIFTF001_003952</name>
</gene>
<evidence type="ECO:0000259" key="4">
    <source>
        <dbReference type="Pfam" id="PF18052"/>
    </source>
</evidence>
<evidence type="ECO:0000256" key="3">
    <source>
        <dbReference type="ARBA" id="ARBA00022821"/>
    </source>
</evidence>
<organism evidence="5 6">
    <name type="scientific">Ficus carica</name>
    <name type="common">Common fig</name>
    <dbReference type="NCBI Taxonomy" id="3494"/>
    <lineage>
        <taxon>Eukaryota</taxon>
        <taxon>Viridiplantae</taxon>
        <taxon>Streptophyta</taxon>
        <taxon>Embryophyta</taxon>
        <taxon>Tracheophyta</taxon>
        <taxon>Spermatophyta</taxon>
        <taxon>Magnoliopsida</taxon>
        <taxon>eudicotyledons</taxon>
        <taxon>Gunneridae</taxon>
        <taxon>Pentapetalae</taxon>
        <taxon>rosids</taxon>
        <taxon>fabids</taxon>
        <taxon>Rosales</taxon>
        <taxon>Moraceae</taxon>
        <taxon>Ficeae</taxon>
        <taxon>Ficus</taxon>
    </lineage>
</organism>
<keyword evidence="6" id="KW-1185">Reference proteome</keyword>
<keyword evidence="1" id="KW-0677">Repeat</keyword>
<dbReference type="Gene3D" id="1.20.5.4130">
    <property type="match status" value="1"/>
</dbReference>
<evidence type="ECO:0000256" key="1">
    <source>
        <dbReference type="ARBA" id="ARBA00022737"/>
    </source>
</evidence>
<dbReference type="Proteomes" id="UP001187192">
    <property type="component" value="Unassembled WGS sequence"/>
</dbReference>
<dbReference type="InterPro" id="IPR041118">
    <property type="entry name" value="Rx_N"/>
</dbReference>
<evidence type="ECO:0000313" key="6">
    <source>
        <dbReference type="Proteomes" id="UP001187192"/>
    </source>
</evidence>
<dbReference type="InterPro" id="IPR038005">
    <property type="entry name" value="RX-like_CC"/>
</dbReference>
<keyword evidence="3" id="KW-0611">Plant defense</keyword>
<dbReference type="EMBL" id="BTGU01000004">
    <property type="protein sequence ID" value="GMN33075.1"/>
    <property type="molecule type" value="Genomic_DNA"/>
</dbReference>
<proteinExistence type="predicted"/>
<dbReference type="AlphaFoldDB" id="A0AA87ZJ86"/>